<feature type="transmembrane region" description="Helical" evidence="1">
    <location>
        <begin position="144"/>
        <end position="165"/>
    </location>
</feature>
<keyword evidence="1" id="KW-1133">Transmembrane helix</keyword>
<reference evidence="2" key="1">
    <citation type="journal article" date="2021" name="PeerJ">
        <title>Extensive microbial diversity within the chicken gut microbiome revealed by metagenomics and culture.</title>
        <authorList>
            <person name="Gilroy R."/>
            <person name="Ravi A."/>
            <person name="Getino M."/>
            <person name="Pursley I."/>
            <person name="Horton D.L."/>
            <person name="Alikhan N.F."/>
            <person name="Baker D."/>
            <person name="Gharbi K."/>
            <person name="Hall N."/>
            <person name="Watson M."/>
            <person name="Adriaenssens E.M."/>
            <person name="Foster-Nyarko E."/>
            <person name="Jarju S."/>
            <person name="Secka A."/>
            <person name="Antonio M."/>
            <person name="Oren A."/>
            <person name="Chaudhuri R.R."/>
            <person name="La Ragione R."/>
            <person name="Hildebrand F."/>
            <person name="Pallen M.J."/>
        </authorList>
    </citation>
    <scope>NUCLEOTIDE SEQUENCE</scope>
    <source>
        <strain evidence="2">ChiHcolR34-3080</strain>
    </source>
</reference>
<dbReference type="Proteomes" id="UP000823933">
    <property type="component" value="Unassembled WGS sequence"/>
</dbReference>
<sequence length="254" mass="28279">MPDCLPFWYTIDTMQALRGYDYHAFELFGPVHLFWLGLCAALCAGGFWLFRHIGPRTRRRILAVLTVLLLADELLKDLSSLATGQFIWQFLPFHLCSINLFICVWYVLRPNALAAEVLYALCLPGALAALLFPSWQALPLWNVMHLHSSTVHTILVLFPVLLLAGGFRPSARRLPKVFGVFCLDVLAAALVNALCGTNFMFLRGAYGNAALGLIERVFGPGPGYLTGLMLLVLLVWAALYAPWVAAAHARRRRP</sequence>
<proteinExistence type="predicted"/>
<gene>
    <name evidence="2" type="ORF">H9890_08950</name>
</gene>
<dbReference type="Pfam" id="PF14808">
    <property type="entry name" value="TMEM164"/>
    <property type="match status" value="1"/>
</dbReference>
<reference evidence="2" key="2">
    <citation type="submission" date="2021-04" db="EMBL/GenBank/DDBJ databases">
        <authorList>
            <person name="Gilroy R."/>
        </authorList>
    </citation>
    <scope>NUCLEOTIDE SEQUENCE</scope>
    <source>
        <strain evidence="2">ChiHcolR34-3080</strain>
    </source>
</reference>
<feature type="transmembrane region" description="Helical" evidence="1">
    <location>
        <begin position="32"/>
        <end position="50"/>
    </location>
</feature>
<dbReference type="AlphaFoldDB" id="A0A9D1QC76"/>
<evidence type="ECO:0000256" key="1">
    <source>
        <dbReference type="SAM" id="Phobius"/>
    </source>
</evidence>
<evidence type="ECO:0000313" key="3">
    <source>
        <dbReference type="Proteomes" id="UP000823933"/>
    </source>
</evidence>
<feature type="transmembrane region" description="Helical" evidence="1">
    <location>
        <begin position="87"/>
        <end position="108"/>
    </location>
</feature>
<organism evidence="2 3">
    <name type="scientific">Candidatus Faecalibacterium intestinigallinarum</name>
    <dbReference type="NCBI Taxonomy" id="2838581"/>
    <lineage>
        <taxon>Bacteria</taxon>
        <taxon>Bacillati</taxon>
        <taxon>Bacillota</taxon>
        <taxon>Clostridia</taxon>
        <taxon>Eubacteriales</taxon>
        <taxon>Oscillospiraceae</taxon>
        <taxon>Faecalibacterium</taxon>
    </lineage>
</organism>
<name>A0A9D1QC76_9FIRM</name>
<protein>
    <submittedName>
        <fullName evidence="2">YwaF family protein</fullName>
    </submittedName>
</protein>
<keyword evidence="1" id="KW-0812">Transmembrane</keyword>
<accession>A0A9D1QC76</accession>
<dbReference type="EMBL" id="DXHQ01000103">
    <property type="protein sequence ID" value="HIW09510.1"/>
    <property type="molecule type" value="Genomic_DNA"/>
</dbReference>
<evidence type="ECO:0000313" key="2">
    <source>
        <dbReference type="EMBL" id="HIW09510.1"/>
    </source>
</evidence>
<keyword evidence="1" id="KW-0472">Membrane</keyword>
<feature type="transmembrane region" description="Helical" evidence="1">
    <location>
        <begin position="177"/>
        <end position="202"/>
    </location>
</feature>
<feature type="transmembrane region" description="Helical" evidence="1">
    <location>
        <begin position="222"/>
        <end position="245"/>
    </location>
</feature>
<comment type="caution">
    <text evidence="2">The sequence shown here is derived from an EMBL/GenBank/DDBJ whole genome shotgun (WGS) entry which is preliminary data.</text>
</comment>
<feature type="transmembrane region" description="Helical" evidence="1">
    <location>
        <begin position="117"/>
        <end position="138"/>
    </location>
</feature>